<keyword evidence="3 6" id="KW-1133">Transmembrane helix</keyword>
<dbReference type="RefSeq" id="WP_128219629.1">
    <property type="nucleotide sequence ID" value="NZ_CP034929.1"/>
</dbReference>
<feature type="transmembrane region" description="Helical" evidence="6">
    <location>
        <begin position="392"/>
        <end position="419"/>
    </location>
</feature>
<dbReference type="InterPro" id="IPR007016">
    <property type="entry name" value="O-antigen_ligase-rel_domated"/>
</dbReference>
<feature type="compositionally biased region" description="Basic and acidic residues" evidence="5">
    <location>
        <begin position="11"/>
        <end position="24"/>
    </location>
</feature>
<organism evidence="8 9">
    <name type="scientific">Nocardioides yefusunii</name>
    <dbReference type="NCBI Taxonomy" id="2500546"/>
    <lineage>
        <taxon>Bacteria</taxon>
        <taxon>Bacillati</taxon>
        <taxon>Actinomycetota</taxon>
        <taxon>Actinomycetes</taxon>
        <taxon>Propionibacteriales</taxon>
        <taxon>Nocardioidaceae</taxon>
        <taxon>Nocardioides</taxon>
    </lineage>
</organism>
<feature type="compositionally biased region" description="Basic and acidic residues" evidence="5">
    <location>
        <begin position="54"/>
        <end position="64"/>
    </location>
</feature>
<proteinExistence type="predicted"/>
<protein>
    <submittedName>
        <fullName evidence="8">O-antigen ligase family protein</fullName>
    </submittedName>
</protein>
<sequence length="484" mass="53162">MNTSASSTARVRTEPPDRQARRTPDSVATPVPTRSGPVERTSPARRSTSARVLSRPDPERRRGTSELPAWPVVSMFAGFPLWWMLGLADLIWIAMAFPMTLLMVRYRQVRSPRGFGLYLLFLVWVALSASQLDRAGQAIGYGYRFALYVSAGVLLVYAYNARRRLSAQMLTGAMTGYWLATTLGGYMALLWPSLVVRTPLAHLLPGALLNNDLVNHMVVRRMTQWNPDGWAQLDPRPSAPFLYTNNWGNVYSLVMPFVVAYLFHVRGTKRFWLVLAMVPVSMVPAFLTLNRGMFLGLGVAVVYACFRLALMRNVKAIAAVALVAVVGGGLFAVMPAQDRMEHRVTESSSTEDRASLYVQALDTIPGSPVFGYAAPIEASNPNLDPVGTQGQFWMILVSHGVGAVALFVLWFVVAFVSSWRRLDVTGMAAHTVLLVGTMELLYYGALPYGLPILMVAAALALRPDYPISGTSASGARTRASSRLR</sequence>
<feature type="transmembrane region" description="Helical" evidence="6">
    <location>
        <begin position="115"/>
        <end position="132"/>
    </location>
</feature>
<feature type="domain" description="O-antigen ligase-related" evidence="7">
    <location>
        <begin position="285"/>
        <end position="380"/>
    </location>
</feature>
<feature type="transmembrane region" description="Helical" evidence="6">
    <location>
        <begin position="170"/>
        <end position="191"/>
    </location>
</feature>
<evidence type="ECO:0000256" key="3">
    <source>
        <dbReference type="ARBA" id="ARBA00022989"/>
    </source>
</evidence>
<evidence type="ECO:0000313" key="8">
    <source>
        <dbReference type="EMBL" id="MFC6152721.1"/>
    </source>
</evidence>
<feature type="transmembrane region" description="Helical" evidence="6">
    <location>
        <begin position="81"/>
        <end position="103"/>
    </location>
</feature>
<name>A0ABW1QTE1_9ACTN</name>
<feature type="transmembrane region" description="Helical" evidence="6">
    <location>
        <begin position="440"/>
        <end position="461"/>
    </location>
</feature>
<keyword evidence="8" id="KW-0436">Ligase</keyword>
<feature type="compositionally biased region" description="Polar residues" evidence="5">
    <location>
        <begin position="1"/>
        <end position="10"/>
    </location>
</feature>
<feature type="transmembrane region" description="Helical" evidence="6">
    <location>
        <begin position="247"/>
        <end position="264"/>
    </location>
</feature>
<evidence type="ECO:0000256" key="6">
    <source>
        <dbReference type="SAM" id="Phobius"/>
    </source>
</evidence>
<evidence type="ECO:0000256" key="1">
    <source>
        <dbReference type="ARBA" id="ARBA00004141"/>
    </source>
</evidence>
<evidence type="ECO:0000259" key="7">
    <source>
        <dbReference type="Pfam" id="PF04932"/>
    </source>
</evidence>
<feature type="transmembrane region" description="Helical" evidence="6">
    <location>
        <begin position="138"/>
        <end position="158"/>
    </location>
</feature>
<dbReference type="EMBL" id="JBHSQI010000002">
    <property type="protein sequence ID" value="MFC6152721.1"/>
    <property type="molecule type" value="Genomic_DNA"/>
</dbReference>
<feature type="region of interest" description="Disordered" evidence="5">
    <location>
        <begin position="1"/>
        <end position="64"/>
    </location>
</feature>
<evidence type="ECO:0000313" key="9">
    <source>
        <dbReference type="Proteomes" id="UP001596098"/>
    </source>
</evidence>
<accession>A0ABW1QTE1</accession>
<feature type="transmembrane region" description="Helical" evidence="6">
    <location>
        <begin position="293"/>
        <end position="310"/>
    </location>
</feature>
<evidence type="ECO:0000256" key="5">
    <source>
        <dbReference type="SAM" id="MobiDB-lite"/>
    </source>
</evidence>
<dbReference type="GO" id="GO:0016874">
    <property type="term" value="F:ligase activity"/>
    <property type="evidence" value="ECO:0007669"/>
    <property type="project" value="UniProtKB-KW"/>
</dbReference>
<gene>
    <name evidence="8" type="ORF">ACFPWU_03455</name>
</gene>
<dbReference type="Pfam" id="PF04932">
    <property type="entry name" value="Wzy_C"/>
    <property type="match status" value="1"/>
</dbReference>
<reference evidence="9" key="1">
    <citation type="journal article" date="2019" name="Int. J. Syst. Evol. Microbiol.">
        <title>The Global Catalogue of Microorganisms (GCM) 10K type strain sequencing project: providing services to taxonomists for standard genome sequencing and annotation.</title>
        <authorList>
            <consortium name="The Broad Institute Genomics Platform"/>
            <consortium name="The Broad Institute Genome Sequencing Center for Infectious Disease"/>
            <person name="Wu L."/>
            <person name="Ma J."/>
        </authorList>
    </citation>
    <scope>NUCLEOTIDE SEQUENCE [LARGE SCALE GENOMIC DNA]</scope>
    <source>
        <strain evidence="9">DFY28</strain>
    </source>
</reference>
<keyword evidence="4 6" id="KW-0472">Membrane</keyword>
<evidence type="ECO:0000256" key="4">
    <source>
        <dbReference type="ARBA" id="ARBA00023136"/>
    </source>
</evidence>
<comment type="caution">
    <text evidence="8">The sequence shown here is derived from an EMBL/GenBank/DDBJ whole genome shotgun (WGS) entry which is preliminary data.</text>
</comment>
<keyword evidence="2 6" id="KW-0812">Transmembrane</keyword>
<keyword evidence="9" id="KW-1185">Reference proteome</keyword>
<feature type="transmembrane region" description="Helical" evidence="6">
    <location>
        <begin position="271"/>
        <end position="287"/>
    </location>
</feature>
<feature type="compositionally biased region" description="Low complexity" evidence="5">
    <location>
        <begin position="40"/>
        <end position="51"/>
    </location>
</feature>
<comment type="subcellular location">
    <subcellularLocation>
        <location evidence="1">Membrane</location>
        <topology evidence="1">Multi-pass membrane protein</topology>
    </subcellularLocation>
</comment>
<evidence type="ECO:0000256" key="2">
    <source>
        <dbReference type="ARBA" id="ARBA00022692"/>
    </source>
</evidence>
<dbReference type="Proteomes" id="UP001596098">
    <property type="component" value="Unassembled WGS sequence"/>
</dbReference>
<feature type="transmembrane region" description="Helical" evidence="6">
    <location>
        <begin position="317"/>
        <end position="336"/>
    </location>
</feature>